<dbReference type="InterPro" id="IPR008792">
    <property type="entry name" value="PQQD"/>
</dbReference>
<dbReference type="EMBL" id="SGIT01000001">
    <property type="protein sequence ID" value="RZF62873.1"/>
    <property type="molecule type" value="Genomic_DNA"/>
</dbReference>
<sequence>MRLRSDLILRRLGHESIIVEPGQDMVDMSKVFTFNDTAVFIWERLQGREFTLETVVEMLLENYEVEEDIARRDALALLQTFKEHGLLME</sequence>
<dbReference type="InterPro" id="IPR041881">
    <property type="entry name" value="PqqD_sf"/>
</dbReference>
<keyword evidence="2" id="KW-1185">Reference proteome</keyword>
<comment type="caution">
    <text evidence="1">The sequence shown here is derived from an EMBL/GenBank/DDBJ whole genome shotgun (WGS) entry which is preliminary data.</text>
</comment>
<gene>
    <name evidence="1" type="ORF">EWE74_02280</name>
</gene>
<dbReference type="Pfam" id="PF05402">
    <property type="entry name" value="PqqD"/>
    <property type="match status" value="1"/>
</dbReference>
<evidence type="ECO:0000313" key="1">
    <source>
        <dbReference type="EMBL" id="RZF62873.1"/>
    </source>
</evidence>
<reference evidence="1 2" key="1">
    <citation type="submission" date="2019-02" db="EMBL/GenBank/DDBJ databases">
        <authorList>
            <person name="Li Y."/>
        </authorList>
    </citation>
    <scope>NUCLEOTIDE SEQUENCE [LARGE SCALE GENOMIC DNA]</scope>
    <source>
        <strain evidence="1 2">30C10-4-7</strain>
    </source>
</reference>
<dbReference type="AlphaFoldDB" id="A0A4Q6XR71"/>
<dbReference type="Proteomes" id="UP000292855">
    <property type="component" value="Unassembled WGS sequence"/>
</dbReference>
<name>A0A4Q6XR71_9SPHI</name>
<protein>
    <submittedName>
        <fullName evidence="1">PqqD family protein</fullName>
    </submittedName>
</protein>
<organism evidence="1 2">
    <name type="scientific">Sphingobacterium corticibacterium</name>
    <dbReference type="NCBI Taxonomy" id="2484746"/>
    <lineage>
        <taxon>Bacteria</taxon>
        <taxon>Pseudomonadati</taxon>
        <taxon>Bacteroidota</taxon>
        <taxon>Sphingobacteriia</taxon>
        <taxon>Sphingobacteriales</taxon>
        <taxon>Sphingobacteriaceae</taxon>
        <taxon>Sphingobacterium</taxon>
    </lineage>
</organism>
<accession>A0A4Q6XR71</accession>
<dbReference type="OrthoDB" id="9795908at2"/>
<dbReference type="Gene3D" id="1.10.10.1150">
    <property type="entry name" value="Coenzyme PQQ synthesis protein D (PqqD)"/>
    <property type="match status" value="1"/>
</dbReference>
<evidence type="ECO:0000313" key="2">
    <source>
        <dbReference type="Proteomes" id="UP000292855"/>
    </source>
</evidence>
<proteinExistence type="predicted"/>